<keyword evidence="3" id="KW-0472">Membrane</keyword>
<feature type="domain" description="C2" evidence="4">
    <location>
        <begin position="149"/>
        <end position="264"/>
    </location>
</feature>
<dbReference type="GO" id="GO:0001786">
    <property type="term" value="F:phosphatidylserine binding"/>
    <property type="evidence" value="ECO:0007669"/>
    <property type="project" value="TreeGrafter"/>
</dbReference>
<dbReference type="GO" id="GO:0048488">
    <property type="term" value="P:synaptic vesicle endocytosis"/>
    <property type="evidence" value="ECO:0007669"/>
    <property type="project" value="TreeGrafter"/>
</dbReference>
<evidence type="ECO:0000313" key="6">
    <source>
        <dbReference type="Proteomes" id="UP000053875"/>
    </source>
</evidence>
<name>A0A093IE39_DRYPU</name>
<dbReference type="STRING" id="118200.A0A093IE39"/>
<dbReference type="Proteomes" id="UP000053875">
    <property type="component" value="Unassembled WGS sequence"/>
</dbReference>
<dbReference type="PANTHER" id="PTHR10024">
    <property type="entry name" value="SYNAPTOTAGMIN"/>
    <property type="match status" value="1"/>
</dbReference>
<organism evidence="5 6">
    <name type="scientific">Dryobates pubescens</name>
    <name type="common">Downy woodpecker</name>
    <name type="synonym">Picoides pubescens</name>
    <dbReference type="NCBI Taxonomy" id="118200"/>
    <lineage>
        <taxon>Eukaryota</taxon>
        <taxon>Metazoa</taxon>
        <taxon>Chordata</taxon>
        <taxon>Craniata</taxon>
        <taxon>Vertebrata</taxon>
        <taxon>Euteleostomi</taxon>
        <taxon>Archelosauria</taxon>
        <taxon>Archosauria</taxon>
        <taxon>Dinosauria</taxon>
        <taxon>Saurischia</taxon>
        <taxon>Theropoda</taxon>
        <taxon>Coelurosauria</taxon>
        <taxon>Aves</taxon>
        <taxon>Neognathae</taxon>
        <taxon>Neoaves</taxon>
        <taxon>Telluraves</taxon>
        <taxon>Coraciimorphae</taxon>
        <taxon>Piciformes</taxon>
        <taxon>Picidae</taxon>
        <taxon>Dryobates</taxon>
    </lineage>
</organism>
<evidence type="ECO:0000256" key="3">
    <source>
        <dbReference type="SAM" id="Phobius"/>
    </source>
</evidence>
<dbReference type="SUPFAM" id="SSF49562">
    <property type="entry name" value="C2 domain (Calcium/lipid-binding domain, CaLB)"/>
    <property type="match status" value="2"/>
</dbReference>
<proteinExistence type="inferred from homology"/>
<protein>
    <submittedName>
        <fullName evidence="5">Synaptotagmin-12</fullName>
    </submittedName>
</protein>
<reference evidence="5 6" key="1">
    <citation type="submission" date="2014-04" db="EMBL/GenBank/DDBJ databases">
        <title>Genome evolution of avian class.</title>
        <authorList>
            <person name="Zhang G."/>
            <person name="Li C."/>
        </authorList>
    </citation>
    <scope>NUCLEOTIDE SEQUENCE [LARGE SCALE GENOMIC DNA]</scope>
    <source>
        <strain evidence="5">BGI_N307</strain>
    </source>
</reference>
<feature type="region of interest" description="Disordered" evidence="2">
    <location>
        <begin position="72"/>
        <end position="99"/>
    </location>
</feature>
<dbReference type="GO" id="GO:0048791">
    <property type="term" value="P:calcium ion-regulated exocytosis of neurotransmitter"/>
    <property type="evidence" value="ECO:0007669"/>
    <property type="project" value="TreeGrafter"/>
</dbReference>
<dbReference type="GO" id="GO:0070382">
    <property type="term" value="C:exocytic vesicle"/>
    <property type="evidence" value="ECO:0007669"/>
    <property type="project" value="TreeGrafter"/>
</dbReference>
<feature type="transmembrane region" description="Helical" evidence="3">
    <location>
        <begin position="12"/>
        <end position="31"/>
    </location>
</feature>
<dbReference type="EMBL" id="KL215525">
    <property type="protein sequence ID" value="KFV65016.1"/>
    <property type="molecule type" value="Genomic_DNA"/>
</dbReference>
<dbReference type="GO" id="GO:0000149">
    <property type="term" value="F:SNARE binding"/>
    <property type="evidence" value="ECO:0007669"/>
    <property type="project" value="TreeGrafter"/>
</dbReference>
<keyword evidence="3" id="KW-1133">Transmembrane helix</keyword>
<dbReference type="AlphaFoldDB" id="A0A093IE39"/>
<dbReference type="Gene3D" id="2.60.40.150">
    <property type="entry name" value="C2 domain"/>
    <property type="match status" value="2"/>
</dbReference>
<feature type="domain" description="C2" evidence="4">
    <location>
        <begin position="275"/>
        <end position="356"/>
    </location>
</feature>
<gene>
    <name evidence="5" type="ORF">N307_14976</name>
</gene>
<dbReference type="PROSITE" id="PS50004">
    <property type="entry name" value="C2"/>
    <property type="match status" value="2"/>
</dbReference>
<evidence type="ECO:0000256" key="2">
    <source>
        <dbReference type="SAM" id="MobiDB-lite"/>
    </source>
</evidence>
<accession>A0A093IE39</accession>
<sequence length="356" mass="39376">LAVTRSPPQWEIGIYVAGALVLLGVAAANLWKLWRSGSYPAPSPFPNYDYRYLQQKYGAAYSDVKHKLEGRQGAKRGLAPGSQRAPDRSSGSRKHSLQAEDTFESIAELGSLELMSRDLAHYGPLKKSISADSLNSISSIGNNFGQDFTVGQVEVSMEYDSRAATLHVRLLQGKDLLEKEEVRFESCFVRLSLLPAEQLIQRSAYAVAFDERFSVPLPPAALEEHSLRFSAFGIDEDERKVSAGVAELKLSDLDLATRPFNAWLYLQDVNKAVDTVGEILLSLSYLPTAERLTVVVVKAKNLVWSNGKVTADPFVKVYLLQDGRKISKKKTAVKRDDPNPVFNEAMIFSVPAIVLQ</sequence>
<evidence type="ECO:0000259" key="4">
    <source>
        <dbReference type="PROSITE" id="PS50004"/>
    </source>
</evidence>
<feature type="non-terminal residue" evidence="5">
    <location>
        <position position="356"/>
    </location>
</feature>
<evidence type="ECO:0000313" key="5">
    <source>
        <dbReference type="EMBL" id="KFV65016.1"/>
    </source>
</evidence>
<dbReference type="GO" id="GO:0098793">
    <property type="term" value="C:presynapse"/>
    <property type="evidence" value="ECO:0007669"/>
    <property type="project" value="GOC"/>
</dbReference>
<dbReference type="GO" id="GO:0005886">
    <property type="term" value="C:plasma membrane"/>
    <property type="evidence" value="ECO:0007669"/>
    <property type="project" value="TreeGrafter"/>
</dbReference>
<keyword evidence="6" id="KW-1185">Reference proteome</keyword>
<evidence type="ECO:0000256" key="1">
    <source>
        <dbReference type="ARBA" id="ARBA00006996"/>
    </source>
</evidence>
<dbReference type="InterPro" id="IPR035892">
    <property type="entry name" value="C2_domain_sf"/>
</dbReference>
<dbReference type="GO" id="GO:0030276">
    <property type="term" value="F:clathrin binding"/>
    <property type="evidence" value="ECO:0007669"/>
    <property type="project" value="TreeGrafter"/>
</dbReference>
<dbReference type="InterPro" id="IPR000008">
    <property type="entry name" value="C2_dom"/>
</dbReference>
<dbReference type="GO" id="GO:0005509">
    <property type="term" value="F:calcium ion binding"/>
    <property type="evidence" value="ECO:0007669"/>
    <property type="project" value="TreeGrafter"/>
</dbReference>
<dbReference type="PANTHER" id="PTHR10024:SF252">
    <property type="entry name" value="SYNAPTOTAGMIN-12"/>
    <property type="match status" value="1"/>
</dbReference>
<keyword evidence="3" id="KW-0812">Transmembrane</keyword>
<feature type="non-terminal residue" evidence="5">
    <location>
        <position position="1"/>
    </location>
</feature>
<dbReference type="GO" id="GO:0005544">
    <property type="term" value="F:calcium-dependent phospholipid binding"/>
    <property type="evidence" value="ECO:0007669"/>
    <property type="project" value="TreeGrafter"/>
</dbReference>
<comment type="similarity">
    <text evidence="1">Belongs to the synaptotagmin family.</text>
</comment>
<dbReference type="Pfam" id="PF00168">
    <property type="entry name" value="C2"/>
    <property type="match status" value="2"/>
</dbReference>